<evidence type="ECO:0000256" key="1">
    <source>
        <dbReference type="SAM" id="SignalP"/>
    </source>
</evidence>
<keyword evidence="1" id="KW-0732">Signal</keyword>
<reference evidence="2 3" key="1">
    <citation type="submission" date="2017-02" db="EMBL/GenBank/DDBJ databases">
        <authorList>
            <person name="Dridi B."/>
        </authorList>
    </citation>
    <scope>NUCLEOTIDE SEQUENCE [LARGE SCALE GENOMIC DNA]</scope>
    <source>
        <strain evidence="2 3">JB380</strain>
    </source>
</reference>
<feature type="chain" id="PRO_5013045806" description="Lipoprotein" evidence="1">
    <location>
        <begin position="24"/>
        <end position="79"/>
    </location>
</feature>
<dbReference type="Pfam" id="PF03891">
    <property type="entry name" value="DUF333"/>
    <property type="match status" value="1"/>
</dbReference>
<dbReference type="Proteomes" id="UP000196331">
    <property type="component" value="Unassembled WGS sequence"/>
</dbReference>
<comment type="caution">
    <text evidence="2">The sequence shown here is derived from an EMBL/GenBank/DDBJ whole genome shotgun (WGS) entry which is preliminary data.</text>
</comment>
<dbReference type="AlphaFoldDB" id="A0A1R4I2D5"/>
<evidence type="ECO:0000313" key="3">
    <source>
        <dbReference type="Proteomes" id="UP000196331"/>
    </source>
</evidence>
<dbReference type="RefSeq" id="WP_087109644.1">
    <property type="nucleotide sequence ID" value="NZ_FUKM01000048.1"/>
</dbReference>
<protein>
    <recommendedName>
        <fullName evidence="4">Lipoprotein</fullName>
    </recommendedName>
</protein>
<accession>A0A1R4I2D5</accession>
<sequence length="79" mass="8693">MARYGLLVLIAIALAGCSAQGTADGAQEAHRYAVEYCEREGGEVRSRESGGTQRDYCHLVEGRVVEVNMLYRTEGLRND</sequence>
<name>A0A1R4I2D5_9GAMM</name>
<feature type="signal peptide" evidence="1">
    <location>
        <begin position="1"/>
        <end position="23"/>
    </location>
</feature>
<proteinExistence type="predicted"/>
<evidence type="ECO:0000313" key="2">
    <source>
        <dbReference type="EMBL" id="SJN13970.1"/>
    </source>
</evidence>
<evidence type="ECO:0008006" key="4">
    <source>
        <dbReference type="Google" id="ProtNLM"/>
    </source>
</evidence>
<organism evidence="2 3">
    <name type="scientific">Halomonas citrativorans</name>
    <dbReference type="NCBI Taxonomy" id="2742612"/>
    <lineage>
        <taxon>Bacteria</taxon>
        <taxon>Pseudomonadati</taxon>
        <taxon>Pseudomonadota</taxon>
        <taxon>Gammaproteobacteria</taxon>
        <taxon>Oceanospirillales</taxon>
        <taxon>Halomonadaceae</taxon>
        <taxon>Halomonas</taxon>
    </lineage>
</organism>
<dbReference type="PROSITE" id="PS51257">
    <property type="entry name" value="PROKAR_LIPOPROTEIN"/>
    <property type="match status" value="1"/>
</dbReference>
<dbReference type="EMBL" id="FUKM01000048">
    <property type="protein sequence ID" value="SJN13970.1"/>
    <property type="molecule type" value="Genomic_DNA"/>
</dbReference>
<gene>
    <name evidence="2" type="ORF">CZ787_12795</name>
</gene>
<dbReference type="InterPro" id="IPR005590">
    <property type="entry name" value="DUF333"/>
</dbReference>